<dbReference type="Proteomes" id="UP000028181">
    <property type="component" value="Chromosome I"/>
</dbReference>
<keyword evidence="4" id="KW-1185">Reference proteome</keyword>
<gene>
    <name evidence="3" type="ORF">RG540_CH41000</name>
</gene>
<dbReference type="GO" id="GO:0019752">
    <property type="term" value="P:carboxylic acid metabolic process"/>
    <property type="evidence" value="ECO:0007669"/>
    <property type="project" value="UniProtKB-ARBA"/>
</dbReference>
<evidence type="ECO:0000256" key="1">
    <source>
        <dbReference type="ARBA" id="ARBA00008903"/>
    </source>
</evidence>
<organism evidence="3 4">
    <name type="scientific">Neorhizobium galegae bv. orientalis str. HAMBI 540</name>
    <dbReference type="NCBI Taxonomy" id="1028800"/>
    <lineage>
        <taxon>Bacteria</taxon>
        <taxon>Pseudomonadati</taxon>
        <taxon>Pseudomonadota</taxon>
        <taxon>Alphaproteobacteria</taxon>
        <taxon>Hyphomicrobiales</taxon>
        <taxon>Rhizobiaceae</taxon>
        <taxon>Rhizobium/Agrobacterium group</taxon>
        <taxon>Neorhizobium</taxon>
    </lineage>
</organism>
<sequence length="317" mass="34202">MLVLNEVQTRDALPFAELIAAIETMFRSDCVMPVRHHHEMEVPGEADAVMLLMPAWVPGDHIGVKILNLFPDNHLRSLSTIFGSYLLSSGKTGEMLAIVEGGELTARRTAATSALAARYLAREDAEVMLMVGTGRLSLNLMQAHAITRPLKHFRIWGRHIEKTEETAHEARMLGLDAVAVKDLAVATGQADIISCATLSNEPLIRGEWLKPGAHLDLVGAFKPNMRESDDEAVRRASVFVDTRAGAMKEGGDIVLSLASGALSKDGIKAELAELAHGKHPGRTSAHEITLFKSVGAALEDLAGAILAYRRVSGQVSH</sequence>
<dbReference type="GO" id="GO:0016491">
    <property type="term" value="F:oxidoreductase activity"/>
    <property type="evidence" value="ECO:0007669"/>
    <property type="project" value="UniProtKB-ARBA"/>
</dbReference>
<dbReference type="RefSeq" id="WP_038591712.1">
    <property type="nucleotide sequence ID" value="NZ_HG938353.1"/>
</dbReference>
<dbReference type="eggNOG" id="COG2423">
    <property type="taxonomic scope" value="Bacteria"/>
</dbReference>
<dbReference type="KEGG" id="ngg:RG540_CH41000"/>
<evidence type="ECO:0000256" key="2">
    <source>
        <dbReference type="ARBA" id="ARBA00023027"/>
    </source>
</evidence>
<reference evidence="4" key="1">
    <citation type="journal article" date="2014" name="BMC Genomics">
        <title>Genome sequencing of two Neorhizobium galegae strains reveals a noeT gene responsible for the unusual acetylation of the nodulation factors.</title>
        <authorList>
            <person name="Osterman J."/>
            <person name="Marsh J."/>
            <person name="Laine P.K."/>
            <person name="Zeng Z."/>
            <person name="Alatalo E."/>
            <person name="Sullivan J.T."/>
            <person name="Young J.P."/>
            <person name="Thomas-Oates J."/>
            <person name="Paulin L."/>
            <person name="Lindstrom K."/>
        </authorList>
    </citation>
    <scope>NUCLEOTIDE SEQUENCE [LARGE SCALE GENOMIC DNA]</scope>
    <source>
        <strain evidence="4">HAMBI 540</strain>
    </source>
</reference>
<dbReference type="PIRSF" id="PIRSF001439">
    <property type="entry name" value="CryM"/>
    <property type="match status" value="1"/>
</dbReference>
<dbReference type="NCBIfam" id="NF004793">
    <property type="entry name" value="PRK06141.1"/>
    <property type="match status" value="1"/>
</dbReference>
<dbReference type="InterPro" id="IPR023401">
    <property type="entry name" value="ODC_N"/>
</dbReference>
<dbReference type="InterPro" id="IPR036291">
    <property type="entry name" value="NAD(P)-bd_dom_sf"/>
</dbReference>
<dbReference type="Gene3D" id="3.40.50.720">
    <property type="entry name" value="NAD(P)-binding Rossmann-like Domain"/>
    <property type="match status" value="1"/>
</dbReference>
<proteinExistence type="inferred from homology"/>
<dbReference type="OrthoDB" id="9785971at2"/>
<dbReference type="Pfam" id="PF02423">
    <property type="entry name" value="OCD_Mu_crystall"/>
    <property type="match status" value="1"/>
</dbReference>
<comment type="similarity">
    <text evidence="1">Belongs to the ornithine cyclodeaminase/mu-crystallin family.</text>
</comment>
<evidence type="ECO:0000313" key="3">
    <source>
        <dbReference type="EMBL" id="CDN50249.1"/>
    </source>
</evidence>
<dbReference type="AlphaFoldDB" id="A0A068SWM2"/>
<dbReference type="HOGENOM" id="CLU_042088_1_2_5"/>
<dbReference type="FunFam" id="3.40.50.720:FF:000311">
    <property type="entry name" value="Ornithine cyclodeaminase"/>
    <property type="match status" value="1"/>
</dbReference>
<dbReference type="EMBL" id="HG938353">
    <property type="protein sequence ID" value="CDN50249.1"/>
    <property type="molecule type" value="Genomic_DNA"/>
</dbReference>
<dbReference type="Gene3D" id="3.30.1780.10">
    <property type="entry name" value="ornithine cyclodeaminase, domain 1"/>
    <property type="match status" value="1"/>
</dbReference>
<keyword evidence="2" id="KW-0520">NAD</keyword>
<protein>
    <submittedName>
        <fullName evidence="3">Ornithine cyclodeaminase</fullName>
    </submittedName>
</protein>
<dbReference type="PANTHER" id="PTHR13812">
    <property type="entry name" value="KETIMINE REDUCTASE MU-CRYSTALLIN"/>
    <property type="match status" value="1"/>
</dbReference>
<dbReference type="InterPro" id="IPR003462">
    <property type="entry name" value="ODC_Mu_crystall"/>
</dbReference>
<dbReference type="GeneID" id="24258666"/>
<dbReference type="PATRIC" id="fig|1028800.3.peg.4161"/>
<dbReference type="GO" id="GO:0005737">
    <property type="term" value="C:cytoplasm"/>
    <property type="evidence" value="ECO:0007669"/>
    <property type="project" value="TreeGrafter"/>
</dbReference>
<name>A0A068SWM2_NEOGA</name>
<accession>A0A068SWM2</accession>
<evidence type="ECO:0000313" key="4">
    <source>
        <dbReference type="Proteomes" id="UP000028181"/>
    </source>
</evidence>
<dbReference type="PANTHER" id="PTHR13812:SF19">
    <property type="entry name" value="KETIMINE REDUCTASE MU-CRYSTALLIN"/>
    <property type="match status" value="1"/>
</dbReference>
<dbReference type="SUPFAM" id="SSF51735">
    <property type="entry name" value="NAD(P)-binding Rossmann-fold domains"/>
    <property type="match status" value="1"/>
</dbReference>